<dbReference type="EMBL" id="JARAFO010000010">
    <property type="protein sequence ID" value="MDE1451849.1"/>
    <property type="molecule type" value="Genomic_DNA"/>
</dbReference>
<evidence type="ECO:0000313" key="2">
    <source>
        <dbReference type="Proteomes" id="UP001216709"/>
    </source>
</evidence>
<reference evidence="1" key="1">
    <citation type="submission" date="2022-12" db="EMBL/GenBank/DDBJ databases">
        <title>Draft Genome Sequences of Bacillus licheniformis and Bacillus paralicheniformis strains isolated from Irish skim milk powders.</title>
        <authorList>
            <person name="Lourenco A."/>
            <person name="Li F."/>
            <person name="Geraldine D."/>
            <person name="Tobin J.T."/>
            <person name="Butler F."/>
            <person name="Jordan K."/>
            <person name="Obrien T."/>
        </authorList>
    </citation>
    <scope>NUCLEOTIDE SEQUENCE</scope>
    <source>
        <strain evidence="1">3370</strain>
    </source>
</reference>
<dbReference type="Proteomes" id="UP001216709">
    <property type="component" value="Unassembled WGS sequence"/>
</dbReference>
<organism evidence="1 2">
    <name type="scientific">Bacillus paralicheniformis</name>
    <dbReference type="NCBI Taxonomy" id="1648923"/>
    <lineage>
        <taxon>Bacteria</taxon>
        <taxon>Bacillati</taxon>
        <taxon>Bacillota</taxon>
        <taxon>Bacilli</taxon>
        <taxon>Bacillales</taxon>
        <taxon>Bacillaceae</taxon>
        <taxon>Bacillus</taxon>
    </lineage>
</organism>
<accession>A0AAW6KB27</accession>
<sequence length="51" mass="5711">MKETVKVCNVGGKKMKIIVAEMNEPNYGKIARSIMRLTQNVKLESNKKSTA</sequence>
<protein>
    <submittedName>
        <fullName evidence="1">Uncharacterized protein</fullName>
    </submittedName>
</protein>
<dbReference type="AlphaFoldDB" id="A0AAW6KB27"/>
<name>A0AAW6KB27_9BACI</name>
<comment type="caution">
    <text evidence="1">The sequence shown here is derived from an EMBL/GenBank/DDBJ whole genome shotgun (WGS) entry which is preliminary data.</text>
</comment>
<proteinExistence type="predicted"/>
<evidence type="ECO:0000313" key="1">
    <source>
        <dbReference type="EMBL" id="MDE1451849.1"/>
    </source>
</evidence>
<gene>
    <name evidence="1" type="ORF">PVN32_06625</name>
</gene>
<dbReference type="RefSeq" id="WP_196775807.1">
    <property type="nucleotide sequence ID" value="NZ_JARAFO010000010.1"/>
</dbReference>